<dbReference type="CDD" id="cd18617">
    <property type="entry name" value="GH43_XynB-like"/>
    <property type="match status" value="1"/>
</dbReference>
<dbReference type="SUPFAM" id="SSF75005">
    <property type="entry name" value="Arabinanase/levansucrase/invertase"/>
    <property type="match status" value="1"/>
</dbReference>
<feature type="site" description="Important for catalytic activity, responsible for pKa modulation of the active site Glu and correct orientation of both the proton donor and substrate" evidence="5">
    <location>
        <position position="128"/>
    </location>
</feature>
<accession>A0A917F099</accession>
<feature type="active site" description="Proton acceptor" evidence="4">
    <location>
        <position position="21"/>
    </location>
</feature>
<dbReference type="Proteomes" id="UP000598775">
    <property type="component" value="Unassembled WGS sequence"/>
</dbReference>
<evidence type="ECO:0000256" key="3">
    <source>
        <dbReference type="ARBA" id="ARBA00023295"/>
    </source>
</evidence>
<keyword evidence="3 6" id="KW-0326">Glycosidase</keyword>
<evidence type="ECO:0000256" key="1">
    <source>
        <dbReference type="ARBA" id="ARBA00009865"/>
    </source>
</evidence>
<evidence type="ECO:0000256" key="2">
    <source>
        <dbReference type="ARBA" id="ARBA00022801"/>
    </source>
</evidence>
<dbReference type="GO" id="GO:0004553">
    <property type="term" value="F:hydrolase activity, hydrolyzing O-glycosyl compounds"/>
    <property type="evidence" value="ECO:0007669"/>
    <property type="project" value="InterPro"/>
</dbReference>
<proteinExistence type="inferred from homology"/>
<dbReference type="Gene3D" id="2.115.10.20">
    <property type="entry name" value="Glycosyl hydrolase domain, family 43"/>
    <property type="match status" value="1"/>
</dbReference>
<evidence type="ECO:0000256" key="4">
    <source>
        <dbReference type="PIRSR" id="PIRSR606710-1"/>
    </source>
</evidence>
<protein>
    <recommendedName>
        <fullName evidence="7">Beta-xylosidase C-terminal Concanavalin A-like domain-containing protein</fullName>
    </recommendedName>
</protein>
<dbReference type="GO" id="GO:0005975">
    <property type="term" value="P:carbohydrate metabolic process"/>
    <property type="evidence" value="ECO:0007669"/>
    <property type="project" value="InterPro"/>
</dbReference>
<dbReference type="PANTHER" id="PTHR42812">
    <property type="entry name" value="BETA-XYLOSIDASE"/>
    <property type="match status" value="1"/>
</dbReference>
<dbReference type="SUPFAM" id="SSF49899">
    <property type="entry name" value="Concanavalin A-like lectins/glucanases"/>
    <property type="match status" value="1"/>
</dbReference>
<gene>
    <name evidence="8" type="ORF">GCM10011399_33400</name>
</gene>
<dbReference type="InterPro" id="IPR023296">
    <property type="entry name" value="Glyco_hydro_beta-prop_sf"/>
</dbReference>
<evidence type="ECO:0000313" key="9">
    <source>
        <dbReference type="Proteomes" id="UP000598775"/>
    </source>
</evidence>
<comment type="similarity">
    <text evidence="1 6">Belongs to the glycosyl hydrolase 43 family.</text>
</comment>
<dbReference type="Pfam" id="PF17851">
    <property type="entry name" value="GH43_C2"/>
    <property type="match status" value="1"/>
</dbReference>
<keyword evidence="9" id="KW-1185">Reference proteome</keyword>
<organism evidence="8 9">
    <name type="scientific">Subtercola lobariae</name>
    <dbReference type="NCBI Taxonomy" id="1588641"/>
    <lineage>
        <taxon>Bacteria</taxon>
        <taxon>Bacillati</taxon>
        <taxon>Actinomycetota</taxon>
        <taxon>Actinomycetes</taxon>
        <taxon>Micrococcales</taxon>
        <taxon>Microbacteriaceae</taxon>
        <taxon>Subtercola</taxon>
    </lineage>
</organism>
<dbReference type="InterPro" id="IPR013320">
    <property type="entry name" value="ConA-like_dom_sf"/>
</dbReference>
<evidence type="ECO:0000256" key="5">
    <source>
        <dbReference type="PIRSR" id="PIRSR606710-2"/>
    </source>
</evidence>
<feature type="active site" description="Proton donor" evidence="4">
    <location>
        <position position="187"/>
    </location>
</feature>
<dbReference type="AlphaFoldDB" id="A0A917F099"/>
<reference evidence="8 9" key="1">
    <citation type="journal article" date="2014" name="Int. J. Syst. Evol. Microbiol.">
        <title>Complete genome sequence of Corynebacterium casei LMG S-19264T (=DSM 44701T), isolated from a smear-ripened cheese.</title>
        <authorList>
            <consortium name="US DOE Joint Genome Institute (JGI-PGF)"/>
            <person name="Walter F."/>
            <person name="Albersmeier A."/>
            <person name="Kalinowski J."/>
            <person name="Ruckert C."/>
        </authorList>
    </citation>
    <scope>NUCLEOTIDE SEQUENCE [LARGE SCALE GENOMIC DNA]</scope>
    <source>
        <strain evidence="8 9">CGMCC 1.12976</strain>
    </source>
</reference>
<dbReference type="Gene3D" id="2.60.120.200">
    <property type="match status" value="1"/>
</dbReference>
<dbReference type="InterPro" id="IPR041542">
    <property type="entry name" value="GH43_C2"/>
</dbReference>
<dbReference type="Pfam" id="PF04616">
    <property type="entry name" value="Glyco_hydro_43"/>
    <property type="match status" value="1"/>
</dbReference>
<feature type="domain" description="Beta-xylosidase C-terminal Concanavalin A-like" evidence="7">
    <location>
        <begin position="426"/>
        <end position="564"/>
    </location>
</feature>
<dbReference type="RefSeq" id="WP_188680306.1">
    <property type="nucleotide sequence ID" value="NZ_BMGP01000006.1"/>
</dbReference>
<sequence>MSDTVTETVYENPVVKGTAPDPSLIRVGDDFYLATSTFNFLPGVTIRHSTDLVNWRIIGGAITRPAQYRRDGKPGGLMLFAPTLRYAEGTFYLVCTNVADEQGNFVVSTTDPAGEWSDAVWIDTVAFDPSLLYDNGTWYYTRRTLAPRADGRLGPVVQAELNITTGELGELRELTQNYGGFVTNDIEGPHLYRIGYWYYLFSAEGGSWKGHMQSCARSRSPWGPFEPAPNNPVLTHRNRVGHPIQTLGHAELVDAPDGSWWAVCLGTRHLAHGGFVSHHNLGRETFLLPVDWVDGWPVIGSAGTTELVVRPGRALPGASVASSAVTAREIPLDIIRAAHGFWRAGWNTVGIAPDGLDAQGFSERSGVDANVVNSTAATGPEVTPAGAGAPVAAVSAQTVDSVSLPFGTDLASNGGTIALGAVFLAQREDDAVFEATLDSIPDAPAAAGIAAYGDENHYFSLLVSTLADGSHQARFTRTLDDLTSEAVIDLGAASGSVLFRIEATAAAYAFSIRLGDAAAPGALTEVGRGTARLLSAETAETFVGVRFALVAINGTATGIEPARFSGVTATSYSFTSFADVGAPTGSTRGR</sequence>
<dbReference type="InterPro" id="IPR051795">
    <property type="entry name" value="Glycosyl_Hydrlase_43"/>
</dbReference>
<dbReference type="InterPro" id="IPR006710">
    <property type="entry name" value="Glyco_hydro_43"/>
</dbReference>
<evidence type="ECO:0000256" key="6">
    <source>
        <dbReference type="RuleBase" id="RU361187"/>
    </source>
</evidence>
<evidence type="ECO:0000259" key="7">
    <source>
        <dbReference type="Pfam" id="PF17851"/>
    </source>
</evidence>
<evidence type="ECO:0000313" key="8">
    <source>
        <dbReference type="EMBL" id="GGF37760.1"/>
    </source>
</evidence>
<dbReference type="PANTHER" id="PTHR42812:SF12">
    <property type="entry name" value="BETA-XYLOSIDASE-RELATED"/>
    <property type="match status" value="1"/>
</dbReference>
<comment type="caution">
    <text evidence="8">The sequence shown here is derived from an EMBL/GenBank/DDBJ whole genome shotgun (WGS) entry which is preliminary data.</text>
</comment>
<keyword evidence="2 6" id="KW-0378">Hydrolase</keyword>
<name>A0A917F099_9MICO</name>
<dbReference type="EMBL" id="BMGP01000006">
    <property type="protein sequence ID" value="GGF37760.1"/>
    <property type="molecule type" value="Genomic_DNA"/>
</dbReference>